<protein>
    <submittedName>
        <fullName evidence="4">Glycosyl hydrolase family 18 protein</fullName>
    </submittedName>
</protein>
<accession>A0A9X2IRG7</accession>
<comment type="caution">
    <text evidence="4">The sequence shown here is derived from an EMBL/GenBank/DDBJ whole genome shotgun (WGS) entry which is preliminary data.</text>
</comment>
<dbReference type="GO" id="GO:0016798">
    <property type="term" value="F:hydrolase activity, acting on glycosyl bonds"/>
    <property type="evidence" value="ECO:0007669"/>
    <property type="project" value="UniProtKB-KW"/>
</dbReference>
<dbReference type="InterPro" id="IPR017853">
    <property type="entry name" value="GH"/>
</dbReference>
<dbReference type="InterPro" id="IPR018392">
    <property type="entry name" value="LysM"/>
</dbReference>
<dbReference type="Pfam" id="PF01476">
    <property type="entry name" value="LysM"/>
    <property type="match status" value="2"/>
</dbReference>
<dbReference type="InterPro" id="IPR011583">
    <property type="entry name" value="Chitinase_II/V-like_cat"/>
</dbReference>
<dbReference type="CDD" id="cd00118">
    <property type="entry name" value="LysM"/>
    <property type="match status" value="1"/>
</dbReference>
<dbReference type="InterPro" id="IPR029070">
    <property type="entry name" value="Chitinase_insertion_sf"/>
</dbReference>
<sequence length="410" mass="46179">MWKLSRQYEVTIDEISAANGLTSSLLMPGLALYVPDRVLTNRLYRIQEGDQFWLLARQFRTTVTAIRAANPALDPYRLPVGETMIIPSPLLPEMVTVGFIVPYSIEQFLASLEGFAEQLTYVAVASYSVTEEGEAYVLLADDMIPERSRQLQVTPLLMIRNIMADGTFNPELIGVVLGSASMRRRLIASLLAFVTEKNYGGVSIDFEFIPPGQRNDFVIFLRELKQALGALLLHVNVHSKTADIPDNPIIGAYDYRAISQEADIVAVMTMDYGYPGGPPNPIAPIWWVDEVIRYALTEIPANKLQIALPLYGYDWLEGTNESSGLSALGAQNLALDRGAVIEFDMTALSPHFAYWQEEGRHLVWFEDIRSYVSKYQLVDLYGLLGVTFWEVRLPFPQNWAYMKQHIMVLK</sequence>
<dbReference type="SUPFAM" id="SSF51445">
    <property type="entry name" value="(Trans)glycosidases"/>
    <property type="match status" value="1"/>
</dbReference>
<dbReference type="EMBL" id="JAMBOL010000038">
    <property type="protein sequence ID" value="MCM3716437.1"/>
    <property type="molecule type" value="Genomic_DNA"/>
</dbReference>
<dbReference type="GO" id="GO:0012505">
    <property type="term" value="C:endomembrane system"/>
    <property type="evidence" value="ECO:0007669"/>
    <property type="project" value="TreeGrafter"/>
</dbReference>
<feature type="domain" description="LysM" evidence="2">
    <location>
        <begin position="42"/>
        <end position="86"/>
    </location>
</feature>
<evidence type="ECO:0000259" key="2">
    <source>
        <dbReference type="PROSITE" id="PS51782"/>
    </source>
</evidence>
<dbReference type="InterPro" id="IPR001223">
    <property type="entry name" value="Glyco_hydro18_cat"/>
</dbReference>
<dbReference type="PANTHER" id="PTHR46066">
    <property type="entry name" value="CHITINASE DOMAIN-CONTAINING PROTEIN 1 FAMILY MEMBER"/>
    <property type="match status" value="1"/>
</dbReference>
<dbReference type="Gene3D" id="3.10.350.10">
    <property type="entry name" value="LysM domain"/>
    <property type="match status" value="2"/>
</dbReference>
<reference evidence="4" key="1">
    <citation type="submission" date="2022-05" db="EMBL/GenBank/DDBJ databases">
        <title>Comparative Genomics of Spacecraft Associated Microbes.</title>
        <authorList>
            <person name="Tran M.T."/>
            <person name="Wright A."/>
            <person name="Seuylemezian A."/>
            <person name="Eisen J."/>
            <person name="Coil D."/>
        </authorList>
    </citation>
    <scope>NUCLEOTIDE SEQUENCE</scope>
    <source>
        <strain evidence="4">214.1.1</strain>
    </source>
</reference>
<keyword evidence="4" id="KW-0378">Hydrolase</keyword>
<dbReference type="GO" id="GO:0005975">
    <property type="term" value="P:carbohydrate metabolic process"/>
    <property type="evidence" value="ECO:0007669"/>
    <property type="project" value="InterPro"/>
</dbReference>
<dbReference type="Pfam" id="PF00704">
    <property type="entry name" value="Glyco_hydro_18"/>
    <property type="match status" value="1"/>
</dbReference>
<dbReference type="PANTHER" id="PTHR46066:SF2">
    <property type="entry name" value="CHITINASE DOMAIN-CONTAINING PROTEIN 1"/>
    <property type="match status" value="1"/>
</dbReference>
<gene>
    <name evidence="4" type="ORF">M3202_20540</name>
</gene>
<dbReference type="SMART" id="SM00257">
    <property type="entry name" value="LysM"/>
    <property type="match status" value="2"/>
</dbReference>
<evidence type="ECO:0000259" key="3">
    <source>
        <dbReference type="PROSITE" id="PS51910"/>
    </source>
</evidence>
<dbReference type="PROSITE" id="PS51910">
    <property type="entry name" value="GH18_2"/>
    <property type="match status" value="1"/>
</dbReference>
<dbReference type="Gene3D" id="3.10.50.10">
    <property type="match status" value="1"/>
</dbReference>
<feature type="domain" description="GH18" evidence="3">
    <location>
        <begin position="94"/>
        <end position="410"/>
    </location>
</feature>
<dbReference type="PROSITE" id="PS51782">
    <property type="entry name" value="LYSM"/>
    <property type="match status" value="2"/>
</dbReference>
<dbReference type="Proteomes" id="UP001139179">
    <property type="component" value="Unassembled WGS sequence"/>
</dbReference>
<proteinExistence type="predicted"/>
<keyword evidence="5" id="KW-1185">Reference proteome</keyword>
<organism evidence="4 5">
    <name type="scientific">Halalkalibacter oceani</name>
    <dbReference type="NCBI Taxonomy" id="1653776"/>
    <lineage>
        <taxon>Bacteria</taxon>
        <taxon>Bacillati</taxon>
        <taxon>Bacillota</taxon>
        <taxon>Bacilli</taxon>
        <taxon>Bacillales</taxon>
        <taxon>Bacillaceae</taxon>
        <taxon>Halalkalibacter</taxon>
    </lineage>
</organism>
<feature type="domain" description="LysM" evidence="2">
    <location>
        <begin position="1"/>
        <end position="34"/>
    </location>
</feature>
<dbReference type="GO" id="GO:0008061">
    <property type="term" value="F:chitin binding"/>
    <property type="evidence" value="ECO:0007669"/>
    <property type="project" value="InterPro"/>
</dbReference>
<dbReference type="AlphaFoldDB" id="A0A9X2IRG7"/>
<keyword evidence="1" id="KW-0326">Glycosidase</keyword>
<evidence type="ECO:0000313" key="5">
    <source>
        <dbReference type="Proteomes" id="UP001139179"/>
    </source>
</evidence>
<name>A0A9X2IRG7_9BACI</name>
<dbReference type="SUPFAM" id="SSF54106">
    <property type="entry name" value="LysM domain"/>
    <property type="match status" value="1"/>
</dbReference>
<evidence type="ECO:0000313" key="4">
    <source>
        <dbReference type="EMBL" id="MCM3716437.1"/>
    </source>
</evidence>
<dbReference type="Gene3D" id="3.20.20.80">
    <property type="entry name" value="Glycosidases"/>
    <property type="match status" value="1"/>
</dbReference>
<evidence type="ECO:0000256" key="1">
    <source>
        <dbReference type="ARBA" id="ARBA00023295"/>
    </source>
</evidence>
<dbReference type="GO" id="GO:0070492">
    <property type="term" value="F:oligosaccharide binding"/>
    <property type="evidence" value="ECO:0007669"/>
    <property type="project" value="TreeGrafter"/>
</dbReference>
<dbReference type="SMART" id="SM00636">
    <property type="entry name" value="Glyco_18"/>
    <property type="match status" value="1"/>
</dbReference>
<dbReference type="InterPro" id="IPR036779">
    <property type="entry name" value="LysM_dom_sf"/>
</dbReference>